<name>A0A165CXQ1_9BASI</name>
<feature type="compositionally biased region" description="Basic and acidic residues" evidence="1">
    <location>
        <begin position="332"/>
        <end position="363"/>
    </location>
</feature>
<evidence type="ECO:0000256" key="1">
    <source>
        <dbReference type="SAM" id="MobiDB-lite"/>
    </source>
</evidence>
<evidence type="ECO:0000313" key="3">
    <source>
        <dbReference type="Proteomes" id="UP000076842"/>
    </source>
</evidence>
<protein>
    <recommendedName>
        <fullName evidence="4">Protein kinase domain-containing protein</fullName>
    </recommendedName>
</protein>
<feature type="compositionally biased region" description="Pro residues" evidence="1">
    <location>
        <begin position="58"/>
        <end position="79"/>
    </location>
</feature>
<accession>A0A165CXQ1</accession>
<sequence>MLRLLSGPSANKSCLPMLRPVIGRRMASPSSWPIGNTSEPPTLPSPPPPGAPSDLPESSPPQSPSPDPPSPRQPLPSPLLPRGEMLFRQPAVRPDPQWSFMDLLQTPLPPIEDGFGTTKKNNPQSRVPTPDDLEIPKAHRLRNVVFSRTLGQVGHLATQVWREVDTRYARIPLDELVDVKRFMSAFCRTVVAGNNEPASSHYVNRHILEPTCHLISLSTNFPILADYAYGFAPGKRLAIDAVIRPKCSDDPLLSNNQKSILALFVGELKSRITLNCLHEWWVRVVLRLHGLLSQTGKATSRQLRDAALCFRKEKVDLNTEIPDKTPIGIDPPVRRLSKEEVKRAKGKVKSTEKEGKSAKKEGDTSSSGSSTSSEHDKSASDETDPAWQKSSNSEWYEFASGLKGPVAFWQRPHIQIQTYMTYSGIDIAVFMSETKVFVVSLVGNGEQWVGLDIVDTLNEVTDPSTFEERLLLTVQGAAFLSLVRNRHGRLKQVWDEMLPDMQDSLLRNYELVAKQLGSPSSDLPASPPKTAKKRNKIEGKGEDEGEGKGERVDAAKGGLDGFGSTALDTKACHPRNGLTDNGAATANEKGEEEDVKANSKGEASANGGAIQMKHSLPTHTAPLKIRTGLGAPTQRPKIGPPFARGTRETLRHLVTVTHQGRPKGTSDSLPVPVPVKVKWSVHPRLTEGRLHVEDFIHETRAGAVHRGTWEAEDVLIKVASTAAARCSMGHEMDIYGSLVTVWEAAVAQPIGWFAGSPNHYFVTRFSGEPLIGKLPAGLEESDLRHQVWKALQLIHGCCISHENLRYDHLLYNAKDRSIKLADFEDAVEHLCNGHCLELKKFNPDARSTADQWMMHREMLESFTRWKH</sequence>
<dbReference type="SUPFAM" id="SSF56112">
    <property type="entry name" value="Protein kinase-like (PK-like)"/>
    <property type="match status" value="1"/>
</dbReference>
<dbReference type="AlphaFoldDB" id="A0A165CXQ1"/>
<proteinExistence type="predicted"/>
<evidence type="ECO:0008006" key="4">
    <source>
        <dbReference type="Google" id="ProtNLM"/>
    </source>
</evidence>
<feature type="region of interest" description="Disordered" evidence="1">
    <location>
        <begin position="28"/>
        <end position="82"/>
    </location>
</feature>
<reference evidence="2 3" key="1">
    <citation type="journal article" date="2016" name="Mol. Biol. Evol.">
        <title>Comparative Genomics of Early-Diverging Mushroom-Forming Fungi Provides Insights into the Origins of Lignocellulose Decay Capabilities.</title>
        <authorList>
            <person name="Nagy L.G."/>
            <person name="Riley R."/>
            <person name="Tritt A."/>
            <person name="Adam C."/>
            <person name="Daum C."/>
            <person name="Floudas D."/>
            <person name="Sun H."/>
            <person name="Yadav J.S."/>
            <person name="Pangilinan J."/>
            <person name="Larsson K.H."/>
            <person name="Matsuura K."/>
            <person name="Barry K."/>
            <person name="Labutti K."/>
            <person name="Kuo R."/>
            <person name="Ohm R.A."/>
            <person name="Bhattacharya S.S."/>
            <person name="Shirouzu T."/>
            <person name="Yoshinaga Y."/>
            <person name="Martin F.M."/>
            <person name="Grigoriev I.V."/>
            <person name="Hibbett D.S."/>
        </authorList>
    </citation>
    <scope>NUCLEOTIDE SEQUENCE [LARGE SCALE GENOMIC DNA]</scope>
    <source>
        <strain evidence="2 3">HHB12733</strain>
    </source>
</reference>
<feature type="compositionally biased region" description="Basic and acidic residues" evidence="1">
    <location>
        <begin position="536"/>
        <end position="554"/>
    </location>
</feature>
<gene>
    <name evidence="2" type="ORF">CALCODRAFT_512572</name>
</gene>
<dbReference type="EMBL" id="KV424098">
    <property type="protein sequence ID" value="KZT51624.1"/>
    <property type="molecule type" value="Genomic_DNA"/>
</dbReference>
<keyword evidence="3" id="KW-1185">Reference proteome</keyword>
<evidence type="ECO:0000313" key="2">
    <source>
        <dbReference type="EMBL" id="KZT51624.1"/>
    </source>
</evidence>
<dbReference type="Proteomes" id="UP000076842">
    <property type="component" value="Unassembled WGS sequence"/>
</dbReference>
<dbReference type="InParanoid" id="A0A165CXQ1"/>
<organism evidence="2 3">
    <name type="scientific">Calocera cornea HHB12733</name>
    <dbReference type="NCBI Taxonomy" id="1353952"/>
    <lineage>
        <taxon>Eukaryota</taxon>
        <taxon>Fungi</taxon>
        <taxon>Dikarya</taxon>
        <taxon>Basidiomycota</taxon>
        <taxon>Agaricomycotina</taxon>
        <taxon>Dacrymycetes</taxon>
        <taxon>Dacrymycetales</taxon>
        <taxon>Dacrymycetaceae</taxon>
        <taxon>Calocera</taxon>
    </lineage>
</organism>
<dbReference type="InterPro" id="IPR011009">
    <property type="entry name" value="Kinase-like_dom_sf"/>
</dbReference>
<feature type="region of interest" description="Disordered" evidence="1">
    <location>
        <begin position="321"/>
        <end position="388"/>
    </location>
</feature>
<feature type="compositionally biased region" description="Pro residues" evidence="1">
    <location>
        <begin position="41"/>
        <end position="51"/>
    </location>
</feature>
<feature type="region of interest" description="Disordered" evidence="1">
    <location>
        <begin position="517"/>
        <end position="596"/>
    </location>
</feature>